<keyword evidence="1" id="KW-0472">Membrane</keyword>
<feature type="transmembrane region" description="Helical" evidence="1">
    <location>
        <begin position="58"/>
        <end position="78"/>
    </location>
</feature>
<dbReference type="RefSeq" id="WP_390246357.1">
    <property type="nucleotide sequence ID" value="NZ_JBHTAB010000009.1"/>
</dbReference>
<keyword evidence="1" id="KW-0812">Transmembrane</keyword>
<reference evidence="2 3" key="1">
    <citation type="journal article" date="2019" name="Int. J. Syst. Evol. Microbiol.">
        <title>The Global Catalogue of Microorganisms (GCM) 10K type strain sequencing project: providing services to taxonomists for standard genome sequencing and annotation.</title>
        <authorList>
            <consortium name="The Broad Institute Genomics Platform"/>
            <consortium name="The Broad Institute Genome Sequencing Center for Infectious Disease"/>
            <person name="Wu L."/>
            <person name="Ma J."/>
        </authorList>
    </citation>
    <scope>NUCLEOTIDE SEQUENCE [LARGE SCALE GENOMIC DNA]</scope>
    <source>
        <strain evidence="2 3">DSM 26526</strain>
    </source>
</reference>
<accession>A0ABD5XMK3</accession>
<evidence type="ECO:0000313" key="3">
    <source>
        <dbReference type="Proteomes" id="UP001596460"/>
    </source>
</evidence>
<feature type="transmembrane region" description="Helical" evidence="1">
    <location>
        <begin position="9"/>
        <end position="27"/>
    </location>
</feature>
<feature type="transmembrane region" description="Helical" evidence="1">
    <location>
        <begin position="90"/>
        <end position="112"/>
    </location>
</feature>
<proteinExistence type="predicted"/>
<organism evidence="2 3">
    <name type="scientific">Haloferax chudinovii</name>
    <dbReference type="NCBI Taxonomy" id="1109010"/>
    <lineage>
        <taxon>Archaea</taxon>
        <taxon>Methanobacteriati</taxon>
        <taxon>Methanobacteriota</taxon>
        <taxon>Stenosarchaea group</taxon>
        <taxon>Halobacteria</taxon>
        <taxon>Halobacteriales</taxon>
        <taxon>Haloferacaceae</taxon>
        <taxon>Haloferax</taxon>
    </lineage>
</organism>
<dbReference type="AlphaFoldDB" id="A0ABD5XMK3"/>
<protein>
    <submittedName>
        <fullName evidence="2">Uncharacterized protein</fullName>
    </submittedName>
</protein>
<keyword evidence="1" id="KW-1133">Transmembrane helix</keyword>
<evidence type="ECO:0000313" key="2">
    <source>
        <dbReference type="EMBL" id="MFC7130789.1"/>
    </source>
</evidence>
<keyword evidence="3" id="KW-1185">Reference proteome</keyword>
<name>A0ABD5XMK3_9EURY</name>
<comment type="caution">
    <text evidence="2">The sequence shown here is derived from an EMBL/GenBank/DDBJ whole genome shotgun (WGS) entry which is preliminary data.</text>
</comment>
<sequence length="121" mass="12955">MSRNSLHNIVATSLYTVLIGIVSTVFVPSNAQFIFGFPAFVVLAIAVHAVNASYVAEFGYLTILVFVSVLALSIGVGVVEELLFPGEVSIVLPGIAGTVTFTILLVIVYWLLINANRSERV</sequence>
<dbReference type="Proteomes" id="UP001596460">
    <property type="component" value="Unassembled WGS sequence"/>
</dbReference>
<evidence type="ECO:0000256" key="1">
    <source>
        <dbReference type="SAM" id="Phobius"/>
    </source>
</evidence>
<gene>
    <name evidence="2" type="ORF">ACFQI8_15540</name>
</gene>
<dbReference type="EMBL" id="JBHTAB010000009">
    <property type="protein sequence ID" value="MFC7130789.1"/>
    <property type="molecule type" value="Genomic_DNA"/>
</dbReference>
<feature type="transmembrane region" description="Helical" evidence="1">
    <location>
        <begin position="33"/>
        <end position="51"/>
    </location>
</feature>